<gene>
    <name evidence="3" type="ORF">C8034_v000453</name>
</gene>
<sequence length="727" mass="80210">MKAPKISWPSGWRGEQRNTTQHPQSESLKSRPPSEFEQDSIKSAQWRQESVPTKYDSGDYRQVAPDDPAKPVAWYRKRRLSISTIAADVAAILIPLSILVFVTQLSNLDGSRTDQVATRWWRDAINLLATAFPIIFAAVIGRLMSAVARWKLESGTSMQSLEQLMGSRTVGATLRTLVEFRIANIITLAMLFIWAFSPLGSQAVLRVLDTRLTTSYVPGPTIVTYFDVGGRTALNTLPIGGALTSAGTSTTTTLGYLAALYTSFIAAPQSRLNSPMDHFGNVKIPMMEKNASQDWWTYLSPDAGNRTYSSLVGIPLDYGTGAGRNLTFNIESNYIDLDCHNITKFPAEHPRDSMTAMSEDLFLDNGTFGDGILKQPNGTWRGYKSHMNETSGATWAIALDRFVHPFWTDSNLQDGRLKQNLPANSSDLADIRDGLRLFTNETDIEVGSANLLLQMAIPKSDASGAVNAEAVCGISTKYVESMVDCTYIPTTQRHFCKVVAQRPLNSPYAPEKPHPPEAISQLSLPRVFHFLSRELPRAGNSRGLEDFTMQYLKNPRLAGLPASSISLDDLDETLLGRRFGQLLNTYLMLSQVPLQGGGDVLGTRGRLEPNITEMVTTFIDMEVYRVSLGWIAACLTACVVLLLGGVLSALFTHLARGPEVLGYVSAIVRDSKLIEPVMNTNWMEGRQLAREMGSSRVRHGYTSNVVEGEPLLGVGYEADIQRIKDRR</sequence>
<feature type="region of interest" description="Disordered" evidence="1">
    <location>
        <begin position="1"/>
        <end position="64"/>
    </location>
</feature>
<comment type="caution">
    <text evidence="3">The sequence shown here is derived from an EMBL/GenBank/DDBJ whole genome shotgun (WGS) entry which is preliminary data.</text>
</comment>
<dbReference type="Proteomes" id="UP000295604">
    <property type="component" value="Unassembled WGS sequence"/>
</dbReference>
<keyword evidence="2" id="KW-0812">Transmembrane</keyword>
<dbReference type="EMBL" id="QAPF01000088">
    <property type="protein sequence ID" value="TEA17325.1"/>
    <property type="molecule type" value="Genomic_DNA"/>
</dbReference>
<organism evidence="3 4">
    <name type="scientific">Colletotrichum sidae</name>
    <dbReference type="NCBI Taxonomy" id="1347389"/>
    <lineage>
        <taxon>Eukaryota</taxon>
        <taxon>Fungi</taxon>
        <taxon>Dikarya</taxon>
        <taxon>Ascomycota</taxon>
        <taxon>Pezizomycotina</taxon>
        <taxon>Sordariomycetes</taxon>
        <taxon>Hypocreomycetidae</taxon>
        <taxon>Glomerellales</taxon>
        <taxon>Glomerellaceae</taxon>
        <taxon>Colletotrichum</taxon>
        <taxon>Colletotrichum orbiculare species complex</taxon>
    </lineage>
</organism>
<evidence type="ECO:0000313" key="4">
    <source>
        <dbReference type="Proteomes" id="UP000295604"/>
    </source>
</evidence>
<accession>A0A4R8TGU1</accession>
<feature type="transmembrane region" description="Helical" evidence="2">
    <location>
        <begin position="125"/>
        <end position="144"/>
    </location>
</feature>
<proteinExistence type="predicted"/>
<reference evidence="3 4" key="1">
    <citation type="submission" date="2018-11" db="EMBL/GenBank/DDBJ databases">
        <title>Genome sequence and assembly of Colletotrichum sidae.</title>
        <authorList>
            <person name="Gan P."/>
            <person name="Shirasu K."/>
        </authorList>
    </citation>
    <scope>NUCLEOTIDE SEQUENCE [LARGE SCALE GENOMIC DNA]</scope>
    <source>
        <strain evidence="3 4">CBS 518.97</strain>
    </source>
</reference>
<keyword evidence="2" id="KW-1133">Transmembrane helix</keyword>
<dbReference type="AlphaFoldDB" id="A0A4R8TGU1"/>
<keyword evidence="4" id="KW-1185">Reference proteome</keyword>
<evidence type="ECO:0000256" key="1">
    <source>
        <dbReference type="SAM" id="MobiDB-lite"/>
    </source>
</evidence>
<evidence type="ECO:0000313" key="3">
    <source>
        <dbReference type="EMBL" id="TEA17325.1"/>
    </source>
</evidence>
<feature type="transmembrane region" description="Helical" evidence="2">
    <location>
        <begin position="85"/>
        <end position="105"/>
    </location>
</feature>
<name>A0A4R8TGU1_9PEZI</name>
<feature type="compositionally biased region" description="Polar residues" evidence="1">
    <location>
        <begin position="41"/>
        <end position="51"/>
    </location>
</feature>
<feature type="compositionally biased region" description="Polar residues" evidence="1">
    <location>
        <begin position="17"/>
        <end position="27"/>
    </location>
</feature>
<keyword evidence="2" id="KW-0472">Membrane</keyword>
<protein>
    <submittedName>
        <fullName evidence="3">Uncharacterized protein</fullName>
    </submittedName>
</protein>
<evidence type="ECO:0000256" key="2">
    <source>
        <dbReference type="SAM" id="Phobius"/>
    </source>
</evidence>
<feature type="transmembrane region" description="Helical" evidence="2">
    <location>
        <begin position="178"/>
        <end position="196"/>
    </location>
</feature>
<feature type="transmembrane region" description="Helical" evidence="2">
    <location>
        <begin position="628"/>
        <end position="651"/>
    </location>
</feature>